<dbReference type="Pfam" id="PF10035">
    <property type="entry name" value="DUF2179"/>
    <property type="match status" value="1"/>
</dbReference>
<dbReference type="KEGG" id="dfg:B0537_13075"/>
<organism evidence="9 10">
    <name type="scientific">Desulforamulus ferrireducens</name>
    <dbReference type="NCBI Taxonomy" id="1833852"/>
    <lineage>
        <taxon>Bacteria</taxon>
        <taxon>Bacillati</taxon>
        <taxon>Bacillota</taxon>
        <taxon>Clostridia</taxon>
        <taxon>Eubacteriales</taxon>
        <taxon>Peptococcaceae</taxon>
        <taxon>Desulforamulus</taxon>
    </lineage>
</organism>
<feature type="transmembrane region" description="Helical" evidence="6">
    <location>
        <begin position="70"/>
        <end position="91"/>
    </location>
</feature>
<evidence type="ECO:0000256" key="3">
    <source>
        <dbReference type="ARBA" id="ARBA00022692"/>
    </source>
</evidence>
<keyword evidence="3 6" id="KW-0812">Transmembrane</keyword>
<keyword evidence="4 6" id="KW-1133">Transmembrane helix</keyword>
<dbReference type="GO" id="GO:0005886">
    <property type="term" value="C:plasma membrane"/>
    <property type="evidence" value="ECO:0007669"/>
    <property type="project" value="UniProtKB-SubCell"/>
</dbReference>
<gene>
    <name evidence="9" type="ORF">B0537_13075</name>
</gene>
<keyword evidence="5 6" id="KW-0472">Membrane</keyword>
<keyword evidence="2 6" id="KW-1003">Cell membrane</keyword>
<dbReference type="Pfam" id="PF18955">
    <property type="entry name" value="DUF5698"/>
    <property type="match status" value="1"/>
</dbReference>
<name>A0A1S6IYS6_9FIRM</name>
<evidence type="ECO:0000256" key="4">
    <source>
        <dbReference type="ARBA" id="ARBA00022989"/>
    </source>
</evidence>
<sequence>MLELLNTPMGAYLFIFIARVMDMSLDVLRLLMLMRGKKAIASLVGFVEVSIFIVALGQALSGGLDDPGKIIAYAAGFATGNFVGSLIEEWLAVGHLSMQVFPSPAKVEILCQRFRDEGFGVTTVCGCGRSGERTIMFVHLKRKDLKRATDILDQVEPETFYNISDSRAVRGGVFPTPKSHLLKMK</sequence>
<dbReference type="PANTHER" id="PTHR40060">
    <property type="entry name" value="UPF0316 PROTEIN YEBE"/>
    <property type="match status" value="1"/>
</dbReference>
<dbReference type="InterPro" id="IPR022930">
    <property type="entry name" value="UPF0316"/>
</dbReference>
<evidence type="ECO:0000256" key="2">
    <source>
        <dbReference type="ARBA" id="ARBA00022475"/>
    </source>
</evidence>
<keyword evidence="10" id="KW-1185">Reference proteome</keyword>
<comment type="subcellular location">
    <subcellularLocation>
        <location evidence="1 6">Cell membrane</location>
        <topology evidence="1 6">Multi-pass membrane protein</topology>
    </subcellularLocation>
</comment>
<evidence type="ECO:0000256" key="1">
    <source>
        <dbReference type="ARBA" id="ARBA00004651"/>
    </source>
</evidence>
<dbReference type="PANTHER" id="PTHR40060:SF1">
    <property type="entry name" value="UPF0316 PROTEIN YEBE"/>
    <property type="match status" value="1"/>
</dbReference>
<reference evidence="9 10" key="1">
    <citation type="journal article" date="2016" name="Int. J. Syst. Evol. Microbiol.">
        <title>Desulfotomaculum ferrireducens sp. nov., a moderately thermophilic sulfate-reducing and dissimilatory Fe(III)-reducing bacterium isolated from compost.</title>
        <authorList>
            <person name="Yang G."/>
            <person name="Guo J."/>
            <person name="Zhuang L."/>
            <person name="Yuan Y."/>
            <person name="Zhou S."/>
        </authorList>
    </citation>
    <scope>NUCLEOTIDE SEQUENCE [LARGE SCALE GENOMIC DNA]</scope>
    <source>
        <strain evidence="9 10">GSS09</strain>
    </source>
</reference>
<dbReference type="InterPro" id="IPR044035">
    <property type="entry name" value="DUF5698"/>
</dbReference>
<dbReference type="InterPro" id="IPR019264">
    <property type="entry name" value="DUF2179"/>
</dbReference>
<accession>A0A1S6IYS6</accession>
<dbReference type="STRING" id="1833852.B0537_13075"/>
<feature type="transmembrane region" description="Helical" evidence="6">
    <location>
        <begin position="43"/>
        <end position="64"/>
    </location>
</feature>
<dbReference type="AlphaFoldDB" id="A0A1S6IYS6"/>
<evidence type="ECO:0000259" key="7">
    <source>
        <dbReference type="Pfam" id="PF10035"/>
    </source>
</evidence>
<evidence type="ECO:0000256" key="5">
    <source>
        <dbReference type="ARBA" id="ARBA00023136"/>
    </source>
</evidence>
<dbReference type="HAMAP" id="MF_01515">
    <property type="entry name" value="UPF0316"/>
    <property type="match status" value="1"/>
</dbReference>
<evidence type="ECO:0000313" key="9">
    <source>
        <dbReference type="EMBL" id="AQS59927.1"/>
    </source>
</evidence>
<protein>
    <recommendedName>
        <fullName evidence="6">UPF0316 protein B0537_13075</fullName>
    </recommendedName>
</protein>
<evidence type="ECO:0000313" key="10">
    <source>
        <dbReference type="Proteomes" id="UP000189464"/>
    </source>
</evidence>
<proteinExistence type="inferred from homology"/>
<feature type="domain" description="DUF2179" evidence="7">
    <location>
        <begin position="119"/>
        <end position="171"/>
    </location>
</feature>
<dbReference type="CDD" id="cd16381">
    <property type="entry name" value="YitT_C_like_1"/>
    <property type="match status" value="1"/>
</dbReference>
<feature type="transmembrane region" description="Helical" evidence="6">
    <location>
        <begin position="12"/>
        <end position="31"/>
    </location>
</feature>
<dbReference type="EMBL" id="CP019698">
    <property type="protein sequence ID" value="AQS59927.1"/>
    <property type="molecule type" value="Genomic_DNA"/>
</dbReference>
<evidence type="ECO:0000259" key="8">
    <source>
        <dbReference type="Pfam" id="PF18955"/>
    </source>
</evidence>
<dbReference type="Proteomes" id="UP000189464">
    <property type="component" value="Chromosome"/>
</dbReference>
<dbReference type="RefSeq" id="WP_238457714.1">
    <property type="nucleotide sequence ID" value="NZ_CP019698.1"/>
</dbReference>
<evidence type="ECO:0000256" key="6">
    <source>
        <dbReference type="HAMAP-Rule" id="MF_01515"/>
    </source>
</evidence>
<feature type="domain" description="DUF5698" evidence="8">
    <location>
        <begin position="28"/>
        <end position="84"/>
    </location>
</feature>
<comment type="similarity">
    <text evidence="6">Belongs to the UPF0316 family.</text>
</comment>